<keyword evidence="5" id="KW-0325">Glycoprotein</keyword>
<keyword evidence="4" id="KW-0378">Hydrolase</keyword>
<gene>
    <name evidence="7" type="ORF">RRG08_049923</name>
</gene>
<dbReference type="GO" id="GO:0070008">
    <property type="term" value="F:serine-type exopeptidase activity"/>
    <property type="evidence" value="ECO:0007669"/>
    <property type="project" value="InterPro"/>
</dbReference>
<sequence length="503" mass="56438">MGDLSLFQLIVLTSIFIVCANAYIPRFLRGRPKGGFLGSPALDNLDGEELALVESDLPGAQFFNQKLDHFDTQDTRTWKQRFFQSCAIKSKVLFVMIGGEGTANPIWNVKGTWIDYAKKHGAVCLQLEHRYYGQSHPTLDTSLENIQYLSSEQALYDLATFIHTKKKEFGAEKVIIFGGSYPGSLAAWFRIKFPYLVDGAVSTSAPLLAQVNFKGYLEVVQNSLDTFKGTNESCNDAITAANTAIEILLPTHAGRNKLKSMFRLCNDIDVHEKKDIANLFSTLAGNFEGVVQYNKDNRAFEGAKGTNITIDTVCRIMTNKSLGDELQRYAQVNTLMLKTYAEKCTEFKYSKMIDSLRDVAWMSEAAEGGRQWTYQTCTEFGWYQSSDSEAQPFKHSFPIDFWTQQCQDIFNVKFNSTFIARAVAHTNDGYGALNYTQDRVVFVNGAIDPWHYLGITKSLPQAQAIYIPGTAHCANMYPATKEDPPALVQARAKIGQLIDQWLQ</sequence>
<dbReference type="Gene3D" id="3.40.50.1820">
    <property type="entry name" value="alpha/beta hydrolase"/>
    <property type="match status" value="1"/>
</dbReference>
<evidence type="ECO:0000256" key="3">
    <source>
        <dbReference type="ARBA" id="ARBA00022729"/>
    </source>
</evidence>
<dbReference type="AlphaFoldDB" id="A0AAE0Y0R2"/>
<proteinExistence type="inferred from homology"/>
<evidence type="ECO:0000256" key="4">
    <source>
        <dbReference type="ARBA" id="ARBA00022801"/>
    </source>
</evidence>
<keyword evidence="8" id="KW-1185">Reference proteome</keyword>
<reference evidence="7" key="1">
    <citation type="journal article" date="2023" name="G3 (Bethesda)">
        <title>A reference genome for the long-term kleptoplast-retaining sea slug Elysia crispata morphotype clarki.</title>
        <authorList>
            <person name="Eastman K.E."/>
            <person name="Pendleton A.L."/>
            <person name="Shaikh M.A."/>
            <person name="Suttiyut T."/>
            <person name="Ogas R."/>
            <person name="Tomko P."/>
            <person name="Gavelis G."/>
            <person name="Widhalm J.R."/>
            <person name="Wisecaver J.H."/>
        </authorList>
    </citation>
    <scope>NUCLEOTIDE SEQUENCE</scope>
    <source>
        <strain evidence="7">ECLA1</strain>
    </source>
</reference>
<dbReference type="InterPro" id="IPR008758">
    <property type="entry name" value="Peptidase_S28"/>
</dbReference>
<keyword evidence="3" id="KW-0732">Signal</keyword>
<keyword evidence="6" id="KW-0472">Membrane</keyword>
<dbReference type="FunFam" id="1.20.120.980:FF:000003">
    <property type="entry name" value="Serine protease 16"/>
    <property type="match status" value="1"/>
</dbReference>
<dbReference type="InterPro" id="IPR042269">
    <property type="entry name" value="Ser_carbopepase_S28_SKS"/>
</dbReference>
<keyword evidence="6" id="KW-0812">Transmembrane</keyword>
<dbReference type="PANTHER" id="PTHR11010:SF117">
    <property type="entry name" value="SERINE PROTEASE 16"/>
    <property type="match status" value="1"/>
</dbReference>
<dbReference type="Proteomes" id="UP001283361">
    <property type="component" value="Unassembled WGS sequence"/>
</dbReference>
<protein>
    <recommendedName>
        <fullName evidence="9">Serine protease K12H4.7</fullName>
    </recommendedName>
</protein>
<keyword evidence="6" id="KW-1133">Transmembrane helix</keyword>
<evidence type="ECO:0000256" key="6">
    <source>
        <dbReference type="SAM" id="Phobius"/>
    </source>
</evidence>
<dbReference type="Gene3D" id="1.20.120.980">
    <property type="entry name" value="Serine carboxypeptidase S28, SKS domain"/>
    <property type="match status" value="1"/>
</dbReference>
<dbReference type="Pfam" id="PF05577">
    <property type="entry name" value="Peptidase_S28"/>
    <property type="match status" value="1"/>
</dbReference>
<keyword evidence="2" id="KW-0645">Protease</keyword>
<name>A0AAE0Y0R2_9GAST</name>
<organism evidence="7 8">
    <name type="scientific">Elysia crispata</name>
    <name type="common">lettuce slug</name>
    <dbReference type="NCBI Taxonomy" id="231223"/>
    <lineage>
        <taxon>Eukaryota</taxon>
        <taxon>Metazoa</taxon>
        <taxon>Spiralia</taxon>
        <taxon>Lophotrochozoa</taxon>
        <taxon>Mollusca</taxon>
        <taxon>Gastropoda</taxon>
        <taxon>Heterobranchia</taxon>
        <taxon>Euthyneura</taxon>
        <taxon>Panpulmonata</taxon>
        <taxon>Sacoglossa</taxon>
        <taxon>Placobranchoidea</taxon>
        <taxon>Plakobranchidae</taxon>
        <taxon>Elysia</taxon>
    </lineage>
</organism>
<feature type="transmembrane region" description="Helical" evidence="6">
    <location>
        <begin position="6"/>
        <end position="24"/>
    </location>
</feature>
<evidence type="ECO:0008006" key="9">
    <source>
        <dbReference type="Google" id="ProtNLM"/>
    </source>
</evidence>
<dbReference type="SUPFAM" id="SSF53474">
    <property type="entry name" value="alpha/beta-Hydrolases"/>
    <property type="match status" value="1"/>
</dbReference>
<evidence type="ECO:0000256" key="2">
    <source>
        <dbReference type="ARBA" id="ARBA00022670"/>
    </source>
</evidence>
<comment type="similarity">
    <text evidence="1">Belongs to the peptidase S28 family.</text>
</comment>
<comment type="caution">
    <text evidence="7">The sequence shown here is derived from an EMBL/GenBank/DDBJ whole genome shotgun (WGS) entry which is preliminary data.</text>
</comment>
<dbReference type="GO" id="GO:0008239">
    <property type="term" value="F:dipeptidyl-peptidase activity"/>
    <property type="evidence" value="ECO:0007669"/>
    <property type="project" value="TreeGrafter"/>
</dbReference>
<evidence type="ECO:0000313" key="7">
    <source>
        <dbReference type="EMBL" id="KAK3727300.1"/>
    </source>
</evidence>
<accession>A0AAE0Y0R2</accession>
<evidence type="ECO:0000256" key="5">
    <source>
        <dbReference type="ARBA" id="ARBA00023180"/>
    </source>
</evidence>
<dbReference type="EMBL" id="JAWDGP010007247">
    <property type="protein sequence ID" value="KAK3727300.1"/>
    <property type="molecule type" value="Genomic_DNA"/>
</dbReference>
<dbReference type="PANTHER" id="PTHR11010">
    <property type="entry name" value="PROTEASE S28 PRO-X CARBOXYPEPTIDASE-RELATED"/>
    <property type="match status" value="1"/>
</dbReference>
<evidence type="ECO:0000256" key="1">
    <source>
        <dbReference type="ARBA" id="ARBA00011079"/>
    </source>
</evidence>
<evidence type="ECO:0000313" key="8">
    <source>
        <dbReference type="Proteomes" id="UP001283361"/>
    </source>
</evidence>
<dbReference type="GO" id="GO:0006508">
    <property type="term" value="P:proteolysis"/>
    <property type="evidence" value="ECO:0007669"/>
    <property type="project" value="UniProtKB-KW"/>
</dbReference>
<dbReference type="InterPro" id="IPR029058">
    <property type="entry name" value="AB_hydrolase_fold"/>
</dbReference>